<dbReference type="PANTHER" id="PTHR44200">
    <property type="entry name" value="DNAJ HOMOLOG SUBFAMILY C MEMBER 7"/>
    <property type="match status" value="1"/>
</dbReference>
<dbReference type="PROSITE" id="PS50005">
    <property type="entry name" value="TPR"/>
    <property type="match status" value="2"/>
</dbReference>
<keyword evidence="5" id="KW-1185">Reference proteome</keyword>
<organism evidence="4 5">
    <name type="scientific">Rhodotorula diobovata</name>
    <dbReference type="NCBI Taxonomy" id="5288"/>
    <lineage>
        <taxon>Eukaryota</taxon>
        <taxon>Fungi</taxon>
        <taxon>Dikarya</taxon>
        <taxon>Basidiomycota</taxon>
        <taxon>Pucciniomycotina</taxon>
        <taxon>Microbotryomycetes</taxon>
        <taxon>Sporidiobolales</taxon>
        <taxon>Sporidiobolaceae</taxon>
        <taxon>Rhodotorula</taxon>
    </lineage>
</organism>
<dbReference type="SUPFAM" id="SSF48452">
    <property type="entry name" value="TPR-like"/>
    <property type="match status" value="1"/>
</dbReference>
<dbReference type="Gene3D" id="1.25.40.10">
    <property type="entry name" value="Tetratricopeptide repeat domain"/>
    <property type="match status" value="1"/>
</dbReference>
<comment type="caution">
    <text evidence="4">The sequence shown here is derived from an EMBL/GenBank/DDBJ whole genome shotgun (WGS) entry which is preliminary data.</text>
</comment>
<feature type="region of interest" description="Disordered" evidence="2">
    <location>
        <begin position="505"/>
        <end position="525"/>
    </location>
</feature>
<keyword evidence="1" id="KW-0802">TPR repeat</keyword>
<dbReference type="OrthoDB" id="10250354at2759"/>
<feature type="compositionally biased region" description="Gly residues" evidence="2">
    <location>
        <begin position="507"/>
        <end position="525"/>
    </location>
</feature>
<dbReference type="PRINTS" id="PR00625">
    <property type="entry name" value="JDOMAIN"/>
</dbReference>
<gene>
    <name evidence="4" type="ORF">DMC30DRAFT_429348</name>
</gene>
<dbReference type="EMBL" id="SOZI01000181">
    <property type="protein sequence ID" value="TNY17711.1"/>
    <property type="molecule type" value="Genomic_DNA"/>
</dbReference>
<dbReference type="InterPro" id="IPR019734">
    <property type="entry name" value="TPR_rpt"/>
</dbReference>
<dbReference type="CDD" id="cd06257">
    <property type="entry name" value="DnaJ"/>
    <property type="match status" value="1"/>
</dbReference>
<reference evidence="4 5" key="1">
    <citation type="submission" date="2019-03" db="EMBL/GenBank/DDBJ databases">
        <title>Rhodosporidium diobovatum UCD-FST 08-225 genome sequencing, assembly, and annotation.</title>
        <authorList>
            <person name="Fakankun I.U."/>
            <person name="Fristensky B."/>
            <person name="Levin D.B."/>
        </authorList>
    </citation>
    <scope>NUCLEOTIDE SEQUENCE [LARGE SCALE GENOMIC DNA]</scope>
    <source>
        <strain evidence="4 5">UCD-FST 08-225</strain>
    </source>
</reference>
<sequence length="525" mass="56710">MVKKNSRRSTAQSKPKPPSGPEPKFSPENNPFAALAGPQPRENGRPPRRSGGAPPPPPPPRAPVGPRASPAPQASIPPLTNGDSTHTPAPAPAVTVDDPRVAESRALLEKGLVAQAFAALSPRDKPAPSPARLARIERLSGCVSRFHTALRAREYDAALREWDGARDAWLERDKAKGAESGAPQPGVPWEGKVWRCEALEGAKRWSELESYSTTVLKNKVPDRPRMQLFRAVALYQQGKLDGASKGLNEIKHADVETTQKADALSSRVQRLMALKDSGNAAFAEGGYEEAIADYSHALLVDPENVQLRSILYNNRGMAKLRLGKDVHAAIADLTSAVTLSPRSVKALKHRAQAYVRLGRLDLALQDLERAVEASNEGGERRALERERDEDHYKILGIDRNASTVEIKKAYRSMSLKHHPDKGGDQATFVKSSYEILSDERRRRLYDEGESDDPSASSSPFFRPGHSQSHGGGGGGAVDSDSDDAEAYGVPPWAFFEFLFGQAHARAAGGGRGGRGGRGGGRGGRR</sequence>
<dbReference type="InterPro" id="IPR011990">
    <property type="entry name" value="TPR-like_helical_dom_sf"/>
</dbReference>
<dbReference type="InterPro" id="IPR001623">
    <property type="entry name" value="DnaJ_domain"/>
</dbReference>
<evidence type="ECO:0000313" key="4">
    <source>
        <dbReference type="EMBL" id="TNY17711.1"/>
    </source>
</evidence>
<dbReference type="Pfam" id="PF13432">
    <property type="entry name" value="TPR_16"/>
    <property type="match status" value="1"/>
</dbReference>
<feature type="compositionally biased region" description="Low complexity" evidence="2">
    <location>
        <begin position="453"/>
        <end position="468"/>
    </location>
</feature>
<dbReference type="PROSITE" id="PS50076">
    <property type="entry name" value="DNAJ_2"/>
    <property type="match status" value="1"/>
</dbReference>
<protein>
    <recommendedName>
        <fullName evidence="3">J domain-containing protein</fullName>
    </recommendedName>
</protein>
<dbReference type="Pfam" id="PF00226">
    <property type="entry name" value="DnaJ"/>
    <property type="match status" value="1"/>
</dbReference>
<accession>A0A5C5FPI8</accession>
<dbReference type="Gene3D" id="1.10.287.110">
    <property type="entry name" value="DnaJ domain"/>
    <property type="match status" value="1"/>
</dbReference>
<feature type="region of interest" description="Disordered" evidence="2">
    <location>
        <begin position="1"/>
        <end position="102"/>
    </location>
</feature>
<feature type="repeat" description="TPR" evidence="1">
    <location>
        <begin position="271"/>
        <end position="304"/>
    </location>
</feature>
<evidence type="ECO:0000259" key="3">
    <source>
        <dbReference type="PROSITE" id="PS50076"/>
    </source>
</evidence>
<dbReference type="AlphaFoldDB" id="A0A5C5FPI8"/>
<dbReference type="STRING" id="5288.A0A5C5FPI8"/>
<name>A0A5C5FPI8_9BASI</name>
<evidence type="ECO:0000313" key="5">
    <source>
        <dbReference type="Proteomes" id="UP000311382"/>
    </source>
</evidence>
<dbReference type="SMART" id="SM00028">
    <property type="entry name" value="TPR"/>
    <property type="match status" value="4"/>
</dbReference>
<proteinExistence type="predicted"/>
<dbReference type="Proteomes" id="UP000311382">
    <property type="component" value="Unassembled WGS sequence"/>
</dbReference>
<dbReference type="InterPro" id="IPR036869">
    <property type="entry name" value="J_dom_sf"/>
</dbReference>
<feature type="compositionally biased region" description="Pro residues" evidence="2">
    <location>
        <begin position="53"/>
        <end position="63"/>
    </location>
</feature>
<evidence type="ECO:0000256" key="1">
    <source>
        <dbReference type="PROSITE-ProRule" id="PRU00339"/>
    </source>
</evidence>
<dbReference type="SUPFAM" id="SSF46565">
    <property type="entry name" value="Chaperone J-domain"/>
    <property type="match status" value="1"/>
</dbReference>
<evidence type="ECO:0000256" key="2">
    <source>
        <dbReference type="SAM" id="MobiDB-lite"/>
    </source>
</evidence>
<dbReference type="InterPro" id="IPR052758">
    <property type="entry name" value="SRC_co-chaperone"/>
</dbReference>
<dbReference type="PANTHER" id="PTHR44200:SF1">
    <property type="entry name" value="DNAJ HOMOLOG SUBFAMILY C MEMBER 7"/>
    <property type="match status" value="1"/>
</dbReference>
<feature type="domain" description="J" evidence="3">
    <location>
        <begin position="390"/>
        <end position="449"/>
    </location>
</feature>
<feature type="repeat" description="TPR" evidence="1">
    <location>
        <begin position="344"/>
        <end position="377"/>
    </location>
</feature>
<feature type="region of interest" description="Disordered" evidence="2">
    <location>
        <begin position="445"/>
        <end position="484"/>
    </location>
</feature>
<dbReference type="SMART" id="SM00271">
    <property type="entry name" value="DnaJ"/>
    <property type="match status" value="1"/>
</dbReference>